<accession>A0A165T0A9</accession>
<keyword evidence="2 3" id="KW-0072">Autophagy</keyword>
<proteinExistence type="inferred from homology"/>
<dbReference type="PANTHER" id="PTHR13430:SF4">
    <property type="entry name" value="AUTOPHAGY-RELATED PROTEIN 13"/>
    <property type="match status" value="1"/>
</dbReference>
<dbReference type="InParanoid" id="A0A165T0A9"/>
<dbReference type="GO" id="GO:0034727">
    <property type="term" value="P:piecemeal microautophagy of the nucleus"/>
    <property type="evidence" value="ECO:0007669"/>
    <property type="project" value="TreeGrafter"/>
</dbReference>
<dbReference type="InterPro" id="IPR036570">
    <property type="entry name" value="HORMA_dom_sf"/>
</dbReference>
<dbReference type="PANTHER" id="PTHR13430">
    <property type="match status" value="1"/>
</dbReference>
<sequence length="743" mass="79860">MSNDIQKADQISWKFYSKVVLVVDHARATAETRGQARVDKWFNLETPDSDVYKEHVKMYRSISASDSPQVLDLQVLLAVPELVNKQILVYRAPDSSRLRIDPTPRFVLLESWTLAFHPAESYGLDVAPSTMYKHGIPLFRSLFTLLRLLPAWTLFKRLRRRTGGANWNGNLGIRLHIRSSNEVLEGVLGFDTRPAPNTAPLAKGYHSFDPIPHPMGTLSLSVAYLLSPNFQLDELESLLSSRFLSLEEGTDFTPTLAKNQQRDSLSTSPGSLPVRTSLPSSPPSSVAERFVLPAVHSRTTSLPGNAHVPTSLNRPSSTAATAGSASGMSAASSSHRGSTSGGSKDDGHLMSALGARMRSESTGIGPSRGSDLPSAPGPLPIRRPAIVHPFKSSTLSSSPSLHSPTPSLRQHSPLSGAGGGGPSLPSRPLNTTSPTSSRVPVPMSSSNRNLGSPVLPLRPSPTFTPSSLGGDRRSHEGEPTPPPGRLPATKRYSSSFSHRYALSVGSDGSAGSADKERERPKEGGEKASFLSTNTEDDDLSRFVQDIDAHEPLNGRHFQYGGELKLQGQGHDREATLSALEKGKEIDPKERGDRRAALGATTERRQSSASSPLAGQIERAASEPPTSERASPILTDQLAVDERLRRMNEAFMASLEGLGGRTRGQEGSPRSGSGSGEDRRNSMGPASRHRSNFSSGDLDDAAYVRGLLPSRPRQGSGASRFSIASAEVIGKLELDEETKRSRGL</sequence>
<comment type="similarity">
    <text evidence="1 3">Belongs to the ATG13 family. Fungi subfamily.</text>
</comment>
<feature type="compositionally biased region" description="Polar residues" evidence="4">
    <location>
        <begin position="298"/>
        <end position="315"/>
    </location>
</feature>
<dbReference type="InterPro" id="IPR040182">
    <property type="entry name" value="ATG13"/>
</dbReference>
<feature type="compositionally biased region" description="Polar residues" evidence="4">
    <location>
        <begin position="430"/>
        <end position="450"/>
    </location>
</feature>
<feature type="compositionally biased region" description="Polar residues" evidence="4">
    <location>
        <begin position="254"/>
        <end position="270"/>
    </location>
</feature>
<evidence type="ECO:0000256" key="2">
    <source>
        <dbReference type="ARBA" id="ARBA00023006"/>
    </source>
</evidence>
<dbReference type="Proteomes" id="UP000076761">
    <property type="component" value="Unassembled WGS sequence"/>
</dbReference>
<protein>
    <recommendedName>
        <fullName evidence="3">Autophagy-related protein 13</fullName>
    </recommendedName>
</protein>
<evidence type="ECO:0000259" key="5">
    <source>
        <dbReference type="Pfam" id="PF10033"/>
    </source>
</evidence>
<feature type="region of interest" description="Disordered" evidence="4">
    <location>
        <begin position="579"/>
        <end position="637"/>
    </location>
</feature>
<organism evidence="6 7">
    <name type="scientific">Neolentinus lepideus HHB14362 ss-1</name>
    <dbReference type="NCBI Taxonomy" id="1314782"/>
    <lineage>
        <taxon>Eukaryota</taxon>
        <taxon>Fungi</taxon>
        <taxon>Dikarya</taxon>
        <taxon>Basidiomycota</taxon>
        <taxon>Agaricomycotina</taxon>
        <taxon>Agaricomycetes</taxon>
        <taxon>Gloeophyllales</taxon>
        <taxon>Gloeophyllaceae</taxon>
        <taxon>Neolentinus</taxon>
    </lineage>
</organism>
<reference evidence="6 7" key="1">
    <citation type="journal article" date="2016" name="Mol. Biol. Evol.">
        <title>Comparative Genomics of Early-Diverging Mushroom-Forming Fungi Provides Insights into the Origins of Lignocellulose Decay Capabilities.</title>
        <authorList>
            <person name="Nagy L.G."/>
            <person name="Riley R."/>
            <person name="Tritt A."/>
            <person name="Adam C."/>
            <person name="Daum C."/>
            <person name="Floudas D."/>
            <person name="Sun H."/>
            <person name="Yadav J.S."/>
            <person name="Pangilinan J."/>
            <person name="Larsson K.H."/>
            <person name="Matsuura K."/>
            <person name="Barry K."/>
            <person name="Labutti K."/>
            <person name="Kuo R."/>
            <person name="Ohm R.A."/>
            <person name="Bhattacharya S.S."/>
            <person name="Shirouzu T."/>
            <person name="Yoshinaga Y."/>
            <person name="Martin F.M."/>
            <person name="Grigoriev I.V."/>
            <person name="Hibbett D.S."/>
        </authorList>
    </citation>
    <scope>NUCLEOTIDE SEQUENCE [LARGE SCALE GENOMIC DNA]</scope>
    <source>
        <strain evidence="6 7">HHB14362 ss-1</strain>
    </source>
</reference>
<feature type="compositionally biased region" description="Basic and acidic residues" evidence="4">
    <location>
        <begin position="579"/>
        <end position="605"/>
    </location>
</feature>
<feature type="compositionally biased region" description="Basic and acidic residues" evidence="4">
    <location>
        <begin position="544"/>
        <end position="553"/>
    </location>
</feature>
<dbReference type="EMBL" id="KV425569">
    <property type="protein sequence ID" value="KZT25942.1"/>
    <property type="molecule type" value="Genomic_DNA"/>
</dbReference>
<feature type="region of interest" description="Disordered" evidence="4">
    <location>
        <begin position="254"/>
        <end position="285"/>
    </location>
</feature>
<feature type="region of interest" description="Disordered" evidence="4">
    <location>
        <begin position="653"/>
        <end position="697"/>
    </location>
</feature>
<evidence type="ECO:0000313" key="7">
    <source>
        <dbReference type="Proteomes" id="UP000076761"/>
    </source>
</evidence>
<dbReference type="GO" id="GO:0000423">
    <property type="term" value="P:mitophagy"/>
    <property type="evidence" value="ECO:0007669"/>
    <property type="project" value="TreeGrafter"/>
</dbReference>
<evidence type="ECO:0000256" key="1">
    <source>
        <dbReference type="ARBA" id="ARBA00005246"/>
    </source>
</evidence>
<dbReference type="InterPro" id="IPR018731">
    <property type="entry name" value="Atg13_N"/>
</dbReference>
<dbReference type="FunCoup" id="A0A165T0A9">
    <property type="interactions" value="81"/>
</dbReference>
<feature type="compositionally biased region" description="Basic and acidic residues" evidence="4">
    <location>
        <begin position="513"/>
        <end position="525"/>
    </location>
</feature>
<dbReference type="STRING" id="1314782.A0A165T0A9"/>
<gene>
    <name evidence="6" type="ORF">NEOLEDRAFT_1132998</name>
</gene>
<dbReference type="OrthoDB" id="70161at2759"/>
<dbReference type="GO" id="GO:0034497">
    <property type="term" value="P:protein localization to phagophore assembly site"/>
    <property type="evidence" value="ECO:0007669"/>
    <property type="project" value="TreeGrafter"/>
</dbReference>
<feature type="region of interest" description="Disordered" evidence="4">
    <location>
        <begin position="298"/>
        <end position="554"/>
    </location>
</feature>
<dbReference type="Gene3D" id="3.30.900.10">
    <property type="entry name" value="HORMA domain"/>
    <property type="match status" value="1"/>
</dbReference>
<feature type="compositionally biased region" description="Low complexity" evidence="4">
    <location>
        <begin position="392"/>
        <end position="415"/>
    </location>
</feature>
<dbReference type="GO" id="GO:0000407">
    <property type="term" value="C:phagophore assembly site"/>
    <property type="evidence" value="ECO:0007669"/>
    <property type="project" value="TreeGrafter"/>
</dbReference>
<feature type="compositionally biased region" description="Low complexity" evidence="4">
    <location>
        <begin position="316"/>
        <end position="342"/>
    </location>
</feature>
<dbReference type="GO" id="GO:0005829">
    <property type="term" value="C:cytosol"/>
    <property type="evidence" value="ECO:0007669"/>
    <property type="project" value="TreeGrafter"/>
</dbReference>
<dbReference type="GO" id="GO:1990316">
    <property type="term" value="C:Atg1/ULK1 kinase complex"/>
    <property type="evidence" value="ECO:0007669"/>
    <property type="project" value="InterPro"/>
</dbReference>
<evidence type="ECO:0000313" key="6">
    <source>
        <dbReference type="EMBL" id="KZT25942.1"/>
    </source>
</evidence>
<name>A0A165T0A9_9AGAM</name>
<dbReference type="Pfam" id="PF10033">
    <property type="entry name" value="ATG13"/>
    <property type="match status" value="1"/>
</dbReference>
<dbReference type="AlphaFoldDB" id="A0A165T0A9"/>
<feature type="domain" description="Autophagy-related protein 13 N-terminal" evidence="5">
    <location>
        <begin position="14"/>
        <end position="230"/>
    </location>
</feature>
<evidence type="ECO:0000256" key="4">
    <source>
        <dbReference type="SAM" id="MobiDB-lite"/>
    </source>
</evidence>
<keyword evidence="7" id="KW-1185">Reference proteome</keyword>
<evidence type="ECO:0000256" key="3">
    <source>
        <dbReference type="RuleBase" id="RU361214"/>
    </source>
</evidence>